<evidence type="ECO:0008006" key="5">
    <source>
        <dbReference type="Google" id="ProtNLM"/>
    </source>
</evidence>
<feature type="region of interest" description="Disordered" evidence="2">
    <location>
        <begin position="497"/>
        <end position="521"/>
    </location>
</feature>
<dbReference type="GO" id="GO:1990432">
    <property type="term" value="P:siRNA 3'-end processing"/>
    <property type="evidence" value="ECO:0007669"/>
    <property type="project" value="TreeGrafter"/>
</dbReference>
<name>A0A4U0XCF0_9PEZI</name>
<organism evidence="3 4">
    <name type="scientific">Cryomyces minteri</name>
    <dbReference type="NCBI Taxonomy" id="331657"/>
    <lineage>
        <taxon>Eukaryota</taxon>
        <taxon>Fungi</taxon>
        <taxon>Dikarya</taxon>
        <taxon>Ascomycota</taxon>
        <taxon>Pezizomycotina</taxon>
        <taxon>Dothideomycetes</taxon>
        <taxon>Dothideomycetes incertae sedis</taxon>
        <taxon>Cryomyces</taxon>
    </lineage>
</organism>
<dbReference type="EMBL" id="NAJN01000423">
    <property type="protein sequence ID" value="TKA73567.1"/>
    <property type="molecule type" value="Genomic_DNA"/>
</dbReference>
<protein>
    <recommendedName>
        <fullName evidence="5">CAF1-domain-containing protein</fullName>
    </recommendedName>
</protein>
<evidence type="ECO:0000256" key="2">
    <source>
        <dbReference type="SAM" id="MobiDB-lite"/>
    </source>
</evidence>
<reference evidence="3 4" key="1">
    <citation type="submission" date="2017-03" db="EMBL/GenBank/DDBJ databases">
        <title>Genomes of endolithic fungi from Antarctica.</title>
        <authorList>
            <person name="Coleine C."/>
            <person name="Masonjones S."/>
            <person name="Stajich J.E."/>
        </authorList>
    </citation>
    <scope>NUCLEOTIDE SEQUENCE [LARGE SCALE GENOMIC DNA]</scope>
    <source>
        <strain evidence="3 4">CCFEE 5187</strain>
    </source>
</reference>
<dbReference type="SUPFAM" id="SSF53098">
    <property type="entry name" value="Ribonuclease H-like"/>
    <property type="match status" value="1"/>
</dbReference>
<dbReference type="OrthoDB" id="1432093at2759"/>
<dbReference type="Pfam" id="PF04857">
    <property type="entry name" value="CAF1"/>
    <property type="match status" value="1"/>
</dbReference>
<feature type="compositionally biased region" description="Basic residues" evidence="2">
    <location>
        <begin position="503"/>
        <end position="514"/>
    </location>
</feature>
<dbReference type="PANTHER" id="PTHR15092:SF22">
    <property type="entry name" value="POLY(A)-SPECIFIC RIBONUCLEASE PNLDC1"/>
    <property type="match status" value="1"/>
</dbReference>
<accession>A0A4U0XCF0</accession>
<dbReference type="AlphaFoldDB" id="A0A4U0XCF0"/>
<evidence type="ECO:0000313" key="4">
    <source>
        <dbReference type="Proteomes" id="UP000308768"/>
    </source>
</evidence>
<gene>
    <name evidence="3" type="ORF">B0A49_04095</name>
</gene>
<dbReference type="GO" id="GO:0003723">
    <property type="term" value="F:RNA binding"/>
    <property type="evidence" value="ECO:0007669"/>
    <property type="project" value="TreeGrafter"/>
</dbReference>
<dbReference type="InterPro" id="IPR036397">
    <property type="entry name" value="RNaseH_sf"/>
</dbReference>
<feature type="region of interest" description="Disordered" evidence="2">
    <location>
        <begin position="449"/>
        <end position="484"/>
    </location>
</feature>
<evidence type="ECO:0000313" key="3">
    <source>
        <dbReference type="EMBL" id="TKA73567.1"/>
    </source>
</evidence>
<sequence length="647" mass="72180">MEVDKTSFQPLLLDILTAISEAHFVSFDLELSGVASKKQNGTGKPTLQERYEEVKEAAERYQILQIGLTCVHEDEEHGGYVARPYNFNINPVVEERLDIERIFSFQSGAVEFLLGCGFRMDIPFTRGVPYLSRDEAKQAKKLASDRLEKSTIPDIQLAPEDSQSIEFMRRVRSEIDAWKSTRKPFREFLNIGPADQEFVHDPVQRGELSRFEKRLVHQLVRAEYPDLVSVSKRAFMQIVPFNQEREDAIKEQRMKEVKERIHRQTGFRWLVEAMSGSDLPHVDPRSFARNPVTGEAIFCDLEEISTRLSRATELLKRKRTVLVGHNLFTDLIYFYRTFIGELPATIEEHQRNVHALFPTVIDTKYMATHNCGDINPASSLEQIADQLNMRTVPAIEVHPDHPKYLEGSAFHEAGYDSFLTAKIAVRLSTKLEAAGSYVGECRKEQLTLSEDEQGYDTAPEDVSGGVAVNGKTRDATAQESGGVSLSSAVSDLKEMVVGPPSKKNAKKSQRKKLKKTEASAGSRFAKPTIFDQLRNLTPSDLEVDDSDLADPTAPSPVITGTDGPDGLAVALESSATWQHRAGPTLHASAAAKATTLDASPDEWAVVKKERGGGEEEMMPPFGTDFWRVYGNKLRGFGTKEGLCDLTA</sequence>
<comment type="similarity">
    <text evidence="1">Belongs to the CAF1 family.</text>
</comment>
<dbReference type="GO" id="GO:0000289">
    <property type="term" value="P:nuclear-transcribed mRNA poly(A) tail shortening"/>
    <property type="evidence" value="ECO:0007669"/>
    <property type="project" value="TreeGrafter"/>
</dbReference>
<dbReference type="InterPro" id="IPR012337">
    <property type="entry name" value="RNaseH-like_sf"/>
</dbReference>
<dbReference type="Proteomes" id="UP000308768">
    <property type="component" value="Unassembled WGS sequence"/>
</dbReference>
<dbReference type="GO" id="GO:0000175">
    <property type="term" value="F:3'-5'-RNA exonuclease activity"/>
    <property type="evidence" value="ECO:0007669"/>
    <property type="project" value="TreeGrafter"/>
</dbReference>
<evidence type="ECO:0000256" key="1">
    <source>
        <dbReference type="ARBA" id="ARBA00008372"/>
    </source>
</evidence>
<dbReference type="STRING" id="331657.A0A4U0XCF0"/>
<proteinExistence type="inferred from homology"/>
<comment type="caution">
    <text evidence="3">The sequence shown here is derived from an EMBL/GenBank/DDBJ whole genome shotgun (WGS) entry which is preliminary data.</text>
</comment>
<dbReference type="InterPro" id="IPR051181">
    <property type="entry name" value="CAF1_poly(A)_ribonucleases"/>
</dbReference>
<dbReference type="InterPro" id="IPR006941">
    <property type="entry name" value="RNase_CAF1"/>
</dbReference>
<keyword evidence="4" id="KW-1185">Reference proteome</keyword>
<dbReference type="Gene3D" id="3.30.420.10">
    <property type="entry name" value="Ribonuclease H-like superfamily/Ribonuclease H"/>
    <property type="match status" value="2"/>
</dbReference>
<dbReference type="GO" id="GO:0005634">
    <property type="term" value="C:nucleus"/>
    <property type="evidence" value="ECO:0007669"/>
    <property type="project" value="TreeGrafter"/>
</dbReference>
<dbReference type="GO" id="GO:1990431">
    <property type="term" value="P:priRNA 3'-end processing"/>
    <property type="evidence" value="ECO:0007669"/>
    <property type="project" value="TreeGrafter"/>
</dbReference>
<dbReference type="PANTHER" id="PTHR15092">
    <property type="entry name" value="POLY A -SPECIFIC RIBONUCLEASE/TARGET OF EGR1, MEMBER 1"/>
    <property type="match status" value="1"/>
</dbReference>